<proteinExistence type="predicted"/>
<dbReference type="AlphaFoldDB" id="A0A844H4C8"/>
<accession>A0A844H4C8</accession>
<evidence type="ECO:0000313" key="3">
    <source>
        <dbReference type="Proteomes" id="UP000442533"/>
    </source>
</evidence>
<dbReference type="Gene3D" id="3.40.50.1820">
    <property type="entry name" value="alpha/beta hydrolase"/>
    <property type="match status" value="1"/>
</dbReference>
<dbReference type="InterPro" id="IPR016032">
    <property type="entry name" value="Sig_transdc_resp-reg_C-effctor"/>
</dbReference>
<keyword evidence="3" id="KW-1185">Reference proteome</keyword>
<dbReference type="InterPro" id="IPR036388">
    <property type="entry name" value="WH-like_DNA-bd_sf"/>
</dbReference>
<protein>
    <submittedName>
        <fullName evidence="2">Alpha/beta hydrolase</fullName>
    </submittedName>
</protein>
<dbReference type="EMBL" id="WMIF01000007">
    <property type="protein sequence ID" value="MTH34320.1"/>
    <property type="molecule type" value="Genomic_DNA"/>
</dbReference>
<dbReference type="SMART" id="SM00421">
    <property type="entry name" value="HTH_LUXR"/>
    <property type="match status" value="1"/>
</dbReference>
<evidence type="ECO:0000313" key="2">
    <source>
        <dbReference type="EMBL" id="MTH34320.1"/>
    </source>
</evidence>
<organism evidence="2 3">
    <name type="scientific">Paracoccus limosus</name>
    <dbReference type="NCBI Taxonomy" id="913252"/>
    <lineage>
        <taxon>Bacteria</taxon>
        <taxon>Pseudomonadati</taxon>
        <taxon>Pseudomonadota</taxon>
        <taxon>Alphaproteobacteria</taxon>
        <taxon>Rhodobacterales</taxon>
        <taxon>Paracoccaceae</taxon>
        <taxon>Paracoccus</taxon>
    </lineage>
</organism>
<name>A0A844H4C8_9RHOB</name>
<gene>
    <name evidence="2" type="ORF">GL279_06865</name>
</gene>
<dbReference type="Proteomes" id="UP000442533">
    <property type="component" value="Unassembled WGS sequence"/>
</dbReference>
<dbReference type="InterPro" id="IPR029058">
    <property type="entry name" value="AB_hydrolase_fold"/>
</dbReference>
<dbReference type="OrthoDB" id="8107794at2"/>
<dbReference type="GO" id="GO:0016787">
    <property type="term" value="F:hydrolase activity"/>
    <property type="evidence" value="ECO:0007669"/>
    <property type="project" value="UniProtKB-KW"/>
</dbReference>
<dbReference type="SUPFAM" id="SSF53474">
    <property type="entry name" value="alpha/beta-Hydrolases"/>
    <property type="match status" value="1"/>
</dbReference>
<dbReference type="GO" id="GO:0003677">
    <property type="term" value="F:DNA binding"/>
    <property type="evidence" value="ECO:0007669"/>
    <property type="project" value="InterPro"/>
</dbReference>
<feature type="domain" description="HTH luxR-type" evidence="1">
    <location>
        <begin position="219"/>
        <end position="276"/>
    </location>
</feature>
<dbReference type="Gene3D" id="1.10.10.10">
    <property type="entry name" value="Winged helix-like DNA-binding domain superfamily/Winged helix DNA-binding domain"/>
    <property type="match status" value="1"/>
</dbReference>
<dbReference type="SUPFAM" id="SSF46894">
    <property type="entry name" value="C-terminal effector domain of the bipartite response regulators"/>
    <property type="match status" value="1"/>
</dbReference>
<keyword evidence="2" id="KW-0378">Hydrolase</keyword>
<reference evidence="2 3" key="1">
    <citation type="submission" date="2019-11" db="EMBL/GenBank/DDBJ databases">
        <authorList>
            <person name="Dong K."/>
        </authorList>
    </citation>
    <scope>NUCLEOTIDE SEQUENCE [LARGE SCALE GENOMIC DNA]</scope>
    <source>
        <strain evidence="2 3">JCM 17370</strain>
    </source>
</reference>
<dbReference type="InterPro" id="IPR000792">
    <property type="entry name" value="Tscrpt_reg_LuxR_C"/>
</dbReference>
<dbReference type="RefSeq" id="WP_155063883.1">
    <property type="nucleotide sequence ID" value="NZ_WMIF01000007.1"/>
</dbReference>
<dbReference type="GO" id="GO:0006355">
    <property type="term" value="P:regulation of DNA-templated transcription"/>
    <property type="evidence" value="ECO:0007669"/>
    <property type="project" value="InterPro"/>
</dbReference>
<sequence>MPDPKPRTPLADQQFFLSPELSDGRGSDDDIDLDIIASTYRSILDENAFEEMMANWETKLALPGAGPEHPKVSSRLFGQLLTFRDTLEKLDLPAGSDPLKLAVSEVPGPAMVLSPNGNIAVINIAGEHAFGGRQGGFLDTSVIAADSLDDYRALLRAATGQGNAAQAILTILPANGDHGASFLAEGYLIRMPGQSGAHVAIRSLEIAWGARIADRLQQAFGLTPAEAEVAHQFFRLRNIDSIAAQRGVSRLTVRTQIKTIMAKMGAPTNIDLMRLLAMIASREHVGLRGEAPVWHDPLGRERRITLADGRQIAWTWMGARQGTPVLFLRGLPMAYLLPREGEARLREADICLYVPSRPGYGNSSMDPGLDVVSDNLVALRAFLDQVVGGPCLGVGLASGAVPLVIEAVANPARFYQIIAVGYSSSIDPSGIPQLPGIQHTMLQLAGSTPWVVELLAKSGHRMMRQHGLDWYLDRAYRNTPINQQTVRNPDWSALIRNACEHLLKQGHVTFVRELQMSRHPLAALLRALPIPMRYMAPLGDPGVDPASCRQLERANPMLTVEPVADAGELVFYQRSDLILDRIIAAVHENRATYANRSMTEPTGMS</sequence>
<comment type="caution">
    <text evidence="2">The sequence shown here is derived from an EMBL/GenBank/DDBJ whole genome shotgun (WGS) entry which is preliminary data.</text>
</comment>
<evidence type="ECO:0000259" key="1">
    <source>
        <dbReference type="SMART" id="SM00421"/>
    </source>
</evidence>